<sequence>MLLHKDGLIELNYDVVQDILSFRWPDLSGMTMPEIDFSLKKLIDTLRHYDIKNLLVDSRQSKTDLSKDEHLALLLRFSEYLMSTRLQKMARLATSDLSRENVVDFAVEEAVNRIGITFVFRNFTDEASALKWLGES</sequence>
<gene>
    <name evidence="1" type="ORF">ABS362_04445</name>
</gene>
<protein>
    <recommendedName>
        <fullName evidence="3">STAS/SEC14 domain-containing protein</fullName>
    </recommendedName>
</protein>
<comment type="caution">
    <text evidence="1">The sequence shown here is derived from an EMBL/GenBank/DDBJ whole genome shotgun (WGS) entry which is preliminary data.</text>
</comment>
<evidence type="ECO:0000313" key="1">
    <source>
        <dbReference type="EMBL" id="MER2996782.1"/>
    </source>
</evidence>
<reference evidence="1 2" key="1">
    <citation type="submission" date="2024-06" db="EMBL/GenBank/DDBJ databases">
        <title>Pontibacter populi HYL7-15.</title>
        <authorList>
            <person name="Kim M.K."/>
        </authorList>
    </citation>
    <scope>NUCLEOTIDE SEQUENCE [LARGE SCALE GENOMIC DNA]</scope>
    <source>
        <strain evidence="1 2">HYL7-15</strain>
    </source>
</reference>
<keyword evidence="2" id="KW-1185">Reference proteome</keyword>
<dbReference type="Proteomes" id="UP001476807">
    <property type="component" value="Unassembled WGS sequence"/>
</dbReference>
<organism evidence="1 2">
    <name type="scientific">Pontibacter populi</name>
    <dbReference type="NCBI Taxonomy" id="890055"/>
    <lineage>
        <taxon>Bacteria</taxon>
        <taxon>Pseudomonadati</taxon>
        <taxon>Bacteroidota</taxon>
        <taxon>Cytophagia</taxon>
        <taxon>Cytophagales</taxon>
        <taxon>Hymenobacteraceae</taxon>
        <taxon>Pontibacter</taxon>
    </lineage>
</organism>
<evidence type="ECO:0008006" key="3">
    <source>
        <dbReference type="Google" id="ProtNLM"/>
    </source>
</evidence>
<dbReference type="RefSeq" id="WP_350411113.1">
    <property type="nucleotide sequence ID" value="NZ_JBEOKT010000003.1"/>
</dbReference>
<dbReference type="EMBL" id="JBEOKT010000003">
    <property type="protein sequence ID" value="MER2996782.1"/>
    <property type="molecule type" value="Genomic_DNA"/>
</dbReference>
<name>A0ABV1RRK0_9BACT</name>
<proteinExistence type="predicted"/>
<accession>A0ABV1RRK0</accession>
<evidence type="ECO:0000313" key="2">
    <source>
        <dbReference type="Proteomes" id="UP001476807"/>
    </source>
</evidence>